<evidence type="ECO:0000313" key="3">
    <source>
        <dbReference type="RefSeq" id="XP_022251351.1"/>
    </source>
</evidence>
<organism evidence="2 3">
    <name type="scientific">Limulus polyphemus</name>
    <name type="common">Atlantic horseshoe crab</name>
    <dbReference type="NCBI Taxonomy" id="6850"/>
    <lineage>
        <taxon>Eukaryota</taxon>
        <taxon>Metazoa</taxon>
        <taxon>Ecdysozoa</taxon>
        <taxon>Arthropoda</taxon>
        <taxon>Chelicerata</taxon>
        <taxon>Merostomata</taxon>
        <taxon>Xiphosura</taxon>
        <taxon>Limulidae</taxon>
        <taxon>Limulus</taxon>
    </lineage>
</organism>
<dbReference type="GeneID" id="111087780"/>
<feature type="coiled-coil region" evidence="1">
    <location>
        <begin position="1"/>
        <end position="67"/>
    </location>
</feature>
<gene>
    <name evidence="3" type="primary">LOC111087780</name>
</gene>
<sequence>MREAAEKRKELEREHAEALAELHKRQEEIRVLGKSKDSEKQQSQEVIKSLESKVRELQKKCELQNVLHEELVLEMAALRRSQSRRAWSTQRSHSADLPHDQDSHSVEELDRILASTGMLMSSTYGQYSSSILPISSVPSSSLPYLDQIDLFSHTSAPWTHSSTLTYSTTKGAVTAPLKVKPTVLDKLSFTSLPLTTPATLDSASKEIDRILQRIEQDNRLVLASSLGAVTAPLKVKPTVLDKLSFTSLPLTTPATLDSASKEIDRILQRIEQDNRLLAELDKTKGAFSSSVPGSPIFSESAERLRAAAEGETRLKEEITYLTSRLSKYKKEDVSIKYKKEDVYIKYKKEDVSIKYKKEDVSIKYKKEDAELDLLIISFNISQTQQDT</sequence>
<dbReference type="Proteomes" id="UP000694941">
    <property type="component" value="Unplaced"/>
</dbReference>
<keyword evidence="1" id="KW-0175">Coiled coil</keyword>
<evidence type="ECO:0000313" key="2">
    <source>
        <dbReference type="Proteomes" id="UP000694941"/>
    </source>
</evidence>
<dbReference type="RefSeq" id="XP_022251351.1">
    <property type="nucleotide sequence ID" value="XM_022395643.1"/>
</dbReference>
<keyword evidence="2" id="KW-1185">Reference proteome</keyword>
<name>A0ABM1T645_LIMPO</name>
<reference evidence="3" key="1">
    <citation type="submission" date="2025-08" db="UniProtKB">
        <authorList>
            <consortium name="RefSeq"/>
        </authorList>
    </citation>
    <scope>IDENTIFICATION</scope>
    <source>
        <tissue evidence="3">Muscle</tissue>
    </source>
</reference>
<proteinExistence type="predicted"/>
<accession>A0ABM1T645</accession>
<feature type="coiled-coil region" evidence="1">
    <location>
        <begin position="256"/>
        <end position="283"/>
    </location>
</feature>
<evidence type="ECO:0000256" key="1">
    <source>
        <dbReference type="SAM" id="Coils"/>
    </source>
</evidence>
<protein>
    <submittedName>
        <fullName evidence="3">Uncharacterized protein LOC111087780</fullName>
    </submittedName>
</protein>